<keyword evidence="4 6" id="KW-1133">Transmembrane helix</keyword>
<feature type="transmembrane region" description="Helical" evidence="6">
    <location>
        <begin position="185"/>
        <end position="206"/>
    </location>
</feature>
<dbReference type="PANTHER" id="PTHR43826:SF3">
    <property type="entry name" value="GLUCOSE-6-PHOSPHATE EXCHANGER SLC37A4"/>
    <property type="match status" value="1"/>
</dbReference>
<feature type="transmembrane region" description="Helical" evidence="6">
    <location>
        <begin position="65"/>
        <end position="85"/>
    </location>
</feature>
<dbReference type="Gene3D" id="1.20.1250.20">
    <property type="entry name" value="MFS general substrate transporter like domains"/>
    <property type="match status" value="1"/>
</dbReference>
<proteinExistence type="predicted"/>
<feature type="transmembrane region" description="Helical" evidence="6">
    <location>
        <begin position="97"/>
        <end position="115"/>
    </location>
</feature>
<feature type="transmembrane region" description="Helical" evidence="6">
    <location>
        <begin position="28"/>
        <end position="53"/>
    </location>
</feature>
<dbReference type="PROSITE" id="PS50850">
    <property type="entry name" value="MFS"/>
    <property type="match status" value="1"/>
</dbReference>
<dbReference type="Pfam" id="PF07690">
    <property type="entry name" value="MFS_1"/>
    <property type="match status" value="1"/>
</dbReference>
<name>A0ABZ3J893_SPOA4</name>
<evidence type="ECO:0000256" key="1">
    <source>
        <dbReference type="ARBA" id="ARBA00004651"/>
    </source>
</evidence>
<dbReference type="InterPro" id="IPR036259">
    <property type="entry name" value="MFS_trans_sf"/>
</dbReference>
<accession>A0ABZ3J893</accession>
<keyword evidence="9" id="KW-1185">Reference proteome</keyword>
<evidence type="ECO:0000313" key="8">
    <source>
        <dbReference type="EMBL" id="XFO74385.1"/>
    </source>
</evidence>
<evidence type="ECO:0000256" key="6">
    <source>
        <dbReference type="SAM" id="Phobius"/>
    </source>
</evidence>
<keyword evidence="3 6" id="KW-0812">Transmembrane</keyword>
<evidence type="ECO:0000313" key="9">
    <source>
        <dbReference type="Proteomes" id="UP000216052"/>
    </source>
</evidence>
<feature type="transmembrane region" description="Helical" evidence="6">
    <location>
        <begin position="155"/>
        <end position="179"/>
    </location>
</feature>
<evidence type="ECO:0000256" key="2">
    <source>
        <dbReference type="ARBA" id="ARBA00022448"/>
    </source>
</evidence>
<dbReference type="SUPFAM" id="SSF103473">
    <property type="entry name" value="MFS general substrate transporter"/>
    <property type="match status" value="1"/>
</dbReference>
<dbReference type="InterPro" id="IPR051337">
    <property type="entry name" value="OPA_Antiporter"/>
</dbReference>
<evidence type="ECO:0000256" key="3">
    <source>
        <dbReference type="ARBA" id="ARBA00022692"/>
    </source>
</evidence>
<dbReference type="Proteomes" id="UP000216052">
    <property type="component" value="Chromosome"/>
</dbReference>
<evidence type="ECO:0000256" key="4">
    <source>
        <dbReference type="ARBA" id="ARBA00022989"/>
    </source>
</evidence>
<keyword evidence="5 6" id="KW-0472">Membrane</keyword>
<gene>
    <name evidence="8" type="primary">garP_1</name>
    <name evidence="8" type="ORF">SPACI_044950</name>
</gene>
<organism evidence="8 9">
    <name type="scientific">Sporomusa acidovorans (strain ATCC 49682 / DSM 3132 / Mol)</name>
    <dbReference type="NCBI Taxonomy" id="1123286"/>
    <lineage>
        <taxon>Bacteria</taxon>
        <taxon>Bacillati</taxon>
        <taxon>Bacillota</taxon>
        <taxon>Negativicutes</taxon>
        <taxon>Selenomonadales</taxon>
        <taxon>Sporomusaceae</taxon>
        <taxon>Sporomusa</taxon>
    </lineage>
</organism>
<dbReference type="RefSeq" id="WP_245692550.1">
    <property type="nucleotide sequence ID" value="NZ_CP155571.1"/>
</dbReference>
<sequence>MGWLDKIISRKKVTQLVTAAEVFRSWNVWGLAVTYFFIGFVTYGFMTWIPLYLVSAKGFSLVKMGWIASAPWIGAAAGNFLGGVIADKLLDKRRKPLMMFGPISLVVMLTALIHVPNDTTLLFIVLFLTGFFINLAWPCYFAYPMGFTTGATYPTAIAIVTSIGNLSGFFSPMIGGYLLDVYKSFDVVFIFLGACGLLSLLMSLTIKEPLQE</sequence>
<dbReference type="EMBL" id="CP155571">
    <property type="protein sequence ID" value="XFO74385.1"/>
    <property type="molecule type" value="Genomic_DNA"/>
</dbReference>
<dbReference type="InterPro" id="IPR020846">
    <property type="entry name" value="MFS_dom"/>
</dbReference>
<feature type="transmembrane region" description="Helical" evidence="6">
    <location>
        <begin position="121"/>
        <end position="143"/>
    </location>
</feature>
<comment type="subcellular location">
    <subcellularLocation>
        <location evidence="1">Cell membrane</location>
        <topology evidence="1">Multi-pass membrane protein</topology>
    </subcellularLocation>
</comment>
<evidence type="ECO:0000256" key="5">
    <source>
        <dbReference type="ARBA" id="ARBA00023136"/>
    </source>
</evidence>
<dbReference type="InterPro" id="IPR011701">
    <property type="entry name" value="MFS"/>
</dbReference>
<evidence type="ECO:0000259" key="7">
    <source>
        <dbReference type="PROSITE" id="PS50850"/>
    </source>
</evidence>
<keyword evidence="2" id="KW-0813">Transport</keyword>
<dbReference type="PANTHER" id="PTHR43826">
    <property type="entry name" value="GLUCOSE-6-PHOSPHATE EXCHANGER SLC37A4"/>
    <property type="match status" value="1"/>
</dbReference>
<protein>
    <submittedName>
        <fullName evidence="8">Galactarate transporter</fullName>
    </submittedName>
</protein>
<reference evidence="8" key="1">
    <citation type="submission" date="2024-05" db="EMBL/GenBank/DDBJ databases">
        <title>Isolation and characterization of Sporomusa carbonis sp. nov., a carboxydotrophic hydrogenogen in the genus of Sporomusa isolated from a charcoal burning pile.</title>
        <authorList>
            <person name="Boeer T."/>
            <person name="Rosenbaum F."/>
            <person name="Eysell L."/>
            <person name="Mueller V."/>
            <person name="Daniel R."/>
            <person name="Poehlein A."/>
        </authorList>
    </citation>
    <scope>NUCLEOTIDE SEQUENCE [LARGE SCALE GENOMIC DNA]</scope>
    <source>
        <strain evidence="8">DSM 3132</strain>
    </source>
</reference>
<feature type="domain" description="Major facilitator superfamily (MFS) profile" evidence="7">
    <location>
        <begin position="27"/>
        <end position="212"/>
    </location>
</feature>